<keyword evidence="2" id="KW-1185">Reference proteome</keyword>
<organism evidence="1 2">
    <name type="scientific">Mesonia oceanica</name>
    <dbReference type="NCBI Taxonomy" id="2687242"/>
    <lineage>
        <taxon>Bacteria</taxon>
        <taxon>Pseudomonadati</taxon>
        <taxon>Bacteroidota</taxon>
        <taxon>Flavobacteriia</taxon>
        <taxon>Flavobacteriales</taxon>
        <taxon>Flavobacteriaceae</taxon>
        <taxon>Mesonia</taxon>
    </lineage>
</organism>
<name>A0AC61YDK8_9FLAO</name>
<sequence length="36" mass="4420">MKDYLNQMITLWEEFVEKYIEKLELGIEPPNTPYED</sequence>
<comment type="caution">
    <text evidence="1">The sequence shown here is derived from an EMBL/GenBank/DDBJ whole genome shotgun (WGS) entry which is preliminary data.</text>
</comment>
<gene>
    <name evidence="1" type="ORF">FVB9532_03916</name>
</gene>
<evidence type="ECO:0000313" key="1">
    <source>
        <dbReference type="EMBL" id="VVV02609.1"/>
    </source>
</evidence>
<evidence type="ECO:0000313" key="2">
    <source>
        <dbReference type="Proteomes" id="UP000356253"/>
    </source>
</evidence>
<accession>A0AC61YDK8</accession>
<dbReference type="EMBL" id="CABVMM010000068">
    <property type="protein sequence ID" value="VVV02609.1"/>
    <property type="molecule type" value="Genomic_DNA"/>
</dbReference>
<protein>
    <submittedName>
        <fullName evidence="1">Uncharacterized protein</fullName>
    </submittedName>
</protein>
<reference evidence="1" key="1">
    <citation type="submission" date="2019-09" db="EMBL/GenBank/DDBJ databases">
        <authorList>
            <person name="Rodrigo-Torres L."/>
            <person name="Arahal R. D."/>
            <person name="Lucena T."/>
        </authorList>
    </citation>
    <scope>NUCLEOTIDE SEQUENCE</scope>
    <source>
        <strain evidence="1">ISS653</strain>
    </source>
</reference>
<dbReference type="Proteomes" id="UP000356253">
    <property type="component" value="Unassembled WGS sequence"/>
</dbReference>
<proteinExistence type="predicted"/>